<evidence type="ECO:0000313" key="2">
    <source>
        <dbReference type="Proteomes" id="UP000325300"/>
    </source>
</evidence>
<evidence type="ECO:0000313" key="1">
    <source>
        <dbReference type="EMBL" id="TYK94831.1"/>
    </source>
</evidence>
<reference evidence="1 2" key="1">
    <citation type="submission" date="2019-02" db="EMBL/GenBank/DDBJ databases">
        <title>Novel genomic isolates of S. pyogenes and S. dysgalactiae subsp. equisimilis associated to necrotising fasciitis (NSTI).</title>
        <authorList>
            <person name="Barrantes I."/>
        </authorList>
    </citation>
    <scope>NUCLEOTIDE SEQUENCE [LARGE SCALE GENOMIC DNA]</scope>
    <source>
        <strain evidence="1 2">SPY5003</strain>
    </source>
</reference>
<proteinExistence type="predicted"/>
<organism evidence="1 2">
    <name type="scientific">Streptococcus pyogenes</name>
    <dbReference type="NCBI Taxonomy" id="1314"/>
    <lineage>
        <taxon>Bacteria</taxon>
        <taxon>Bacillati</taxon>
        <taxon>Bacillota</taxon>
        <taxon>Bacilli</taxon>
        <taxon>Lactobacillales</taxon>
        <taxon>Streptococcaceae</taxon>
        <taxon>Streptococcus</taxon>
    </lineage>
</organism>
<accession>A0A4U7I1G5</accession>
<comment type="caution">
    <text evidence="1">The sequence shown here is derived from an EMBL/GenBank/DDBJ whole genome shotgun (WGS) entry which is preliminary data.</text>
</comment>
<dbReference type="EMBL" id="SJLI01000003">
    <property type="protein sequence ID" value="TYK94831.1"/>
    <property type="molecule type" value="Genomic_DNA"/>
</dbReference>
<gene>
    <name evidence="1" type="ORF">E0F67_05285</name>
</gene>
<dbReference type="Proteomes" id="UP000325300">
    <property type="component" value="Unassembled WGS sequence"/>
</dbReference>
<sequence length="61" mass="6949">MVQTLAFKSLKLYLYSNAEKTRVCLMAVRRSSKPSTQIISQTAKILSPSKKHVFYLTQSKV</sequence>
<name>A0A4U7I1G5_STRPY</name>
<dbReference type="AlphaFoldDB" id="A0A4U7I1G5"/>
<protein>
    <submittedName>
        <fullName evidence="1">Uncharacterized protein</fullName>
    </submittedName>
</protein>